<proteinExistence type="predicted"/>
<reference evidence="1 2" key="1">
    <citation type="submission" date="2016-11" db="EMBL/GenBank/DDBJ databases">
        <authorList>
            <person name="Jaros S."/>
            <person name="Januszkiewicz K."/>
            <person name="Wedrychowicz H."/>
        </authorList>
    </citation>
    <scope>NUCLEOTIDE SEQUENCE [LARGE SCALE GENOMIC DNA]</scope>
    <source>
        <strain evidence="1 2">DSM 46144</strain>
    </source>
</reference>
<dbReference type="STRING" id="134849.SAMN05443668_12661"/>
<gene>
    <name evidence="1" type="ORF">SAMN05443668_12661</name>
</gene>
<name>A0A1M7RN91_9ACTN</name>
<dbReference type="Proteomes" id="UP000184440">
    <property type="component" value="Unassembled WGS sequence"/>
</dbReference>
<dbReference type="InterPro" id="IPR036770">
    <property type="entry name" value="Ankyrin_rpt-contain_sf"/>
</dbReference>
<protein>
    <submittedName>
        <fullName evidence="1">Uncharacterized protein</fullName>
    </submittedName>
</protein>
<evidence type="ECO:0000313" key="1">
    <source>
        <dbReference type="EMBL" id="SHN47679.1"/>
    </source>
</evidence>
<organism evidence="1 2">
    <name type="scientific">Cryptosporangium aurantiacum</name>
    <dbReference type="NCBI Taxonomy" id="134849"/>
    <lineage>
        <taxon>Bacteria</taxon>
        <taxon>Bacillati</taxon>
        <taxon>Actinomycetota</taxon>
        <taxon>Actinomycetes</taxon>
        <taxon>Cryptosporangiales</taxon>
        <taxon>Cryptosporangiaceae</taxon>
        <taxon>Cryptosporangium</taxon>
    </lineage>
</organism>
<dbReference type="EMBL" id="FRCS01000026">
    <property type="protein sequence ID" value="SHN47679.1"/>
    <property type="molecule type" value="Genomic_DNA"/>
</dbReference>
<dbReference type="SUPFAM" id="SSF48403">
    <property type="entry name" value="Ankyrin repeat"/>
    <property type="match status" value="1"/>
</dbReference>
<evidence type="ECO:0000313" key="2">
    <source>
        <dbReference type="Proteomes" id="UP000184440"/>
    </source>
</evidence>
<sequence>MDVQEFFDGASNPREWIGTTRSGSVNDWVVQARTQLADAAKQADWGTVFTVLDEHPAFVNAFRLDGRSWYTPLHQAAYAGAPREVIDRLIAVGAWRGLRTNKGERPVDVAVRRGHARLSDLLDPPDVLNISDETLHVLQRRLHEVIWGIAQQLVAENSLRLPELGVMREMENPHLWFAVPGMMGGFHLKLLQVGREAQLYAQSGSRMDFGPGRMHVITTSSTVEDGSWGKDSPGPVILDYVGPAFDD</sequence>
<dbReference type="RefSeq" id="WP_073265772.1">
    <property type="nucleotide sequence ID" value="NZ_FRCS01000026.1"/>
</dbReference>
<keyword evidence="2" id="KW-1185">Reference proteome</keyword>
<dbReference type="Gene3D" id="1.25.40.20">
    <property type="entry name" value="Ankyrin repeat-containing domain"/>
    <property type="match status" value="1"/>
</dbReference>
<dbReference type="OrthoDB" id="1551450at2"/>
<accession>A0A1M7RN91</accession>
<dbReference type="AlphaFoldDB" id="A0A1M7RN91"/>